<dbReference type="EMBL" id="FZOH01000002">
    <property type="protein sequence ID" value="SNS10695.1"/>
    <property type="molecule type" value="Genomic_DNA"/>
</dbReference>
<keyword evidence="3" id="KW-1185">Reference proteome</keyword>
<feature type="transmembrane region" description="Helical" evidence="1">
    <location>
        <begin position="94"/>
        <end position="115"/>
    </location>
</feature>
<dbReference type="RefSeq" id="WP_089403114.1">
    <property type="nucleotide sequence ID" value="NZ_FZOH01000002.1"/>
</dbReference>
<name>A0A239BRI9_9ACTN</name>
<feature type="transmembrane region" description="Helical" evidence="1">
    <location>
        <begin position="61"/>
        <end position="82"/>
    </location>
</feature>
<proteinExistence type="predicted"/>
<dbReference type="Proteomes" id="UP000198386">
    <property type="component" value="Unassembled WGS sequence"/>
</dbReference>
<feature type="transmembrane region" description="Helical" evidence="1">
    <location>
        <begin position="29"/>
        <end position="54"/>
    </location>
</feature>
<protein>
    <submittedName>
        <fullName evidence="2">Uncharacterized protein</fullName>
    </submittedName>
</protein>
<accession>A0A239BRI9</accession>
<keyword evidence="1" id="KW-0472">Membrane</keyword>
<evidence type="ECO:0000313" key="2">
    <source>
        <dbReference type="EMBL" id="SNS10695.1"/>
    </source>
</evidence>
<keyword evidence="1" id="KW-1133">Transmembrane helix</keyword>
<keyword evidence="1" id="KW-0812">Transmembrane</keyword>
<evidence type="ECO:0000313" key="3">
    <source>
        <dbReference type="Proteomes" id="UP000198386"/>
    </source>
</evidence>
<organism evidence="2 3">
    <name type="scientific">Geodermatophilus saharensis</name>
    <dbReference type="NCBI Taxonomy" id="1137994"/>
    <lineage>
        <taxon>Bacteria</taxon>
        <taxon>Bacillati</taxon>
        <taxon>Actinomycetota</taxon>
        <taxon>Actinomycetes</taxon>
        <taxon>Geodermatophilales</taxon>
        <taxon>Geodermatophilaceae</taxon>
        <taxon>Geodermatophilus</taxon>
    </lineage>
</organism>
<sequence>MSAVTTTSVTDRTPALRGLAALSGVLNCLAWGAVGAFPAVVVLGLPPIVAALTWRARPRTAAVLAGLPAAVVTVWWAAYYSANGFGTTSVAQEVWFLPAGPVAAALLVTVAATALRNGFRRGDTRS</sequence>
<reference evidence="3" key="1">
    <citation type="submission" date="2017-06" db="EMBL/GenBank/DDBJ databases">
        <authorList>
            <person name="Varghese N."/>
            <person name="Submissions S."/>
        </authorList>
    </citation>
    <scope>NUCLEOTIDE SEQUENCE [LARGE SCALE GENOMIC DNA]</scope>
    <source>
        <strain evidence="3">DSM 45423</strain>
    </source>
</reference>
<gene>
    <name evidence="2" type="ORF">SAMN04488107_1399</name>
</gene>
<evidence type="ECO:0000256" key="1">
    <source>
        <dbReference type="SAM" id="Phobius"/>
    </source>
</evidence>
<dbReference type="AlphaFoldDB" id="A0A239BRI9"/>